<comment type="similarity">
    <text evidence="1">Belongs to the LysR transcriptional regulatory family.</text>
</comment>
<dbReference type="InterPro" id="IPR036388">
    <property type="entry name" value="WH-like_DNA-bd_sf"/>
</dbReference>
<evidence type="ECO:0000259" key="5">
    <source>
        <dbReference type="PROSITE" id="PS50931"/>
    </source>
</evidence>
<proteinExistence type="inferred from homology"/>
<dbReference type="RefSeq" id="WP_179659271.1">
    <property type="nucleotide sequence ID" value="NZ_JACBZR010000001.1"/>
</dbReference>
<feature type="domain" description="HTH lysR-type" evidence="5">
    <location>
        <begin position="2"/>
        <end position="59"/>
    </location>
</feature>
<dbReference type="InterPro" id="IPR005119">
    <property type="entry name" value="LysR_subst-bd"/>
</dbReference>
<accession>A0A7Z0DP39</accession>
<dbReference type="Pfam" id="PF03466">
    <property type="entry name" value="LysR_substrate"/>
    <property type="match status" value="1"/>
</dbReference>
<dbReference type="GO" id="GO:0003700">
    <property type="term" value="F:DNA-binding transcription factor activity"/>
    <property type="evidence" value="ECO:0007669"/>
    <property type="project" value="InterPro"/>
</dbReference>
<dbReference type="PRINTS" id="PR00039">
    <property type="entry name" value="HTHLYSR"/>
</dbReference>
<evidence type="ECO:0000313" key="6">
    <source>
        <dbReference type="EMBL" id="NYI78960.1"/>
    </source>
</evidence>
<organism evidence="6 7">
    <name type="scientific">Nocardioides panzhihuensis</name>
    <dbReference type="NCBI Taxonomy" id="860243"/>
    <lineage>
        <taxon>Bacteria</taxon>
        <taxon>Bacillati</taxon>
        <taxon>Actinomycetota</taxon>
        <taxon>Actinomycetes</taxon>
        <taxon>Propionibacteriales</taxon>
        <taxon>Nocardioidaceae</taxon>
        <taxon>Nocardioides</taxon>
    </lineage>
</organism>
<dbReference type="CDD" id="cd08423">
    <property type="entry name" value="PBP2_LTTR_like_6"/>
    <property type="match status" value="1"/>
</dbReference>
<dbReference type="Pfam" id="PF00126">
    <property type="entry name" value="HTH_1"/>
    <property type="match status" value="1"/>
</dbReference>
<comment type="caution">
    <text evidence="6">The sequence shown here is derived from an EMBL/GenBank/DDBJ whole genome shotgun (WGS) entry which is preliminary data.</text>
</comment>
<evidence type="ECO:0000256" key="4">
    <source>
        <dbReference type="ARBA" id="ARBA00023163"/>
    </source>
</evidence>
<keyword evidence="4" id="KW-0804">Transcription</keyword>
<dbReference type="AlphaFoldDB" id="A0A7Z0DP39"/>
<dbReference type="SUPFAM" id="SSF53850">
    <property type="entry name" value="Periplasmic binding protein-like II"/>
    <property type="match status" value="1"/>
</dbReference>
<reference evidence="6 7" key="1">
    <citation type="submission" date="2020-07" db="EMBL/GenBank/DDBJ databases">
        <title>Sequencing the genomes of 1000 actinobacteria strains.</title>
        <authorList>
            <person name="Klenk H.-P."/>
        </authorList>
    </citation>
    <scope>NUCLEOTIDE SEQUENCE [LARGE SCALE GENOMIC DNA]</scope>
    <source>
        <strain evidence="6 7">DSM 26487</strain>
    </source>
</reference>
<evidence type="ECO:0000256" key="1">
    <source>
        <dbReference type="ARBA" id="ARBA00009437"/>
    </source>
</evidence>
<sequence>MIDLAAVVALRAVDTHGSVVAAAEALGFTPSAVSQQVKRLERQVGVPLLERIGRGVTLTHAGRHLVEEGSRLLADMESLESGLHEQATTVAGRLRLTAFSTAMRGLIAPVAGALRTAHPELVLTLSEREPWDTVGLVATGHSEIGVVHSWGDVPLSIPDHLVTTELHRDIADVIAHRDHPLAQLAKVTPHDLVAEDWIATPEGTICRQWLNRMYAGTGHLPRIAHVSMEFDSHLALVRAGLGIALVPRLGRAVLGEDLVAVRVVDPVPTREILALHRRTMAASPAVTAVLSALAAQPATPAQNSAEASD</sequence>
<keyword evidence="3 6" id="KW-0238">DNA-binding</keyword>
<dbReference type="InterPro" id="IPR000847">
    <property type="entry name" value="LysR_HTH_N"/>
</dbReference>
<name>A0A7Z0DP39_9ACTN</name>
<dbReference type="SUPFAM" id="SSF46785">
    <property type="entry name" value="Winged helix' DNA-binding domain"/>
    <property type="match status" value="1"/>
</dbReference>
<dbReference type="Gene3D" id="3.40.190.10">
    <property type="entry name" value="Periplasmic binding protein-like II"/>
    <property type="match status" value="2"/>
</dbReference>
<dbReference type="EMBL" id="JACBZR010000001">
    <property type="protein sequence ID" value="NYI78960.1"/>
    <property type="molecule type" value="Genomic_DNA"/>
</dbReference>
<dbReference type="Gene3D" id="1.10.10.10">
    <property type="entry name" value="Winged helix-like DNA-binding domain superfamily/Winged helix DNA-binding domain"/>
    <property type="match status" value="1"/>
</dbReference>
<dbReference type="PANTHER" id="PTHR30346:SF29">
    <property type="entry name" value="LYSR SUBSTRATE-BINDING"/>
    <property type="match status" value="1"/>
</dbReference>
<dbReference type="InterPro" id="IPR036390">
    <property type="entry name" value="WH_DNA-bd_sf"/>
</dbReference>
<dbReference type="FunFam" id="1.10.10.10:FF:000001">
    <property type="entry name" value="LysR family transcriptional regulator"/>
    <property type="match status" value="1"/>
</dbReference>
<gene>
    <name evidence="6" type="ORF">BJ988_003608</name>
</gene>
<dbReference type="PANTHER" id="PTHR30346">
    <property type="entry name" value="TRANSCRIPTIONAL DUAL REGULATOR HCAR-RELATED"/>
    <property type="match status" value="1"/>
</dbReference>
<dbReference type="Proteomes" id="UP000564496">
    <property type="component" value="Unassembled WGS sequence"/>
</dbReference>
<keyword evidence="2" id="KW-0805">Transcription regulation</keyword>
<protein>
    <submittedName>
        <fullName evidence="6">DNA-binding transcriptional LysR family regulator</fullName>
    </submittedName>
</protein>
<dbReference type="GO" id="GO:0003677">
    <property type="term" value="F:DNA binding"/>
    <property type="evidence" value="ECO:0007669"/>
    <property type="project" value="UniProtKB-KW"/>
</dbReference>
<keyword evidence="7" id="KW-1185">Reference proteome</keyword>
<dbReference type="GO" id="GO:0032993">
    <property type="term" value="C:protein-DNA complex"/>
    <property type="evidence" value="ECO:0007669"/>
    <property type="project" value="TreeGrafter"/>
</dbReference>
<dbReference type="PROSITE" id="PS50931">
    <property type="entry name" value="HTH_LYSR"/>
    <property type="match status" value="1"/>
</dbReference>
<evidence type="ECO:0000256" key="2">
    <source>
        <dbReference type="ARBA" id="ARBA00023015"/>
    </source>
</evidence>
<evidence type="ECO:0000256" key="3">
    <source>
        <dbReference type="ARBA" id="ARBA00023125"/>
    </source>
</evidence>
<evidence type="ECO:0000313" key="7">
    <source>
        <dbReference type="Proteomes" id="UP000564496"/>
    </source>
</evidence>